<comment type="caution">
    <text evidence="1">The sequence shown here is derived from an EMBL/GenBank/DDBJ whole genome shotgun (WGS) entry which is preliminary data.</text>
</comment>
<evidence type="ECO:0008006" key="3">
    <source>
        <dbReference type="Google" id="ProtNLM"/>
    </source>
</evidence>
<dbReference type="InterPro" id="IPR023214">
    <property type="entry name" value="HAD_sf"/>
</dbReference>
<dbReference type="SFLD" id="SFLDS00003">
    <property type="entry name" value="Haloacid_Dehalogenase"/>
    <property type="match status" value="1"/>
</dbReference>
<name>A0ABX5EKX6_9MICO</name>
<reference evidence="1 2" key="1">
    <citation type="submission" date="2018-03" db="EMBL/GenBank/DDBJ databases">
        <title>Comparative analysis of microorganisms from saline springs in Andes Mountain Range, Colombia.</title>
        <authorList>
            <person name="Rubin E."/>
        </authorList>
    </citation>
    <scope>NUCLEOTIDE SEQUENCE [LARGE SCALE GENOMIC DNA]</scope>
    <source>
        <strain evidence="1 2">CG 23</strain>
    </source>
</reference>
<dbReference type="Gene3D" id="3.30.1240.10">
    <property type="match status" value="1"/>
</dbReference>
<dbReference type="RefSeq" id="WP_106264214.1">
    <property type="nucleotide sequence ID" value="NZ_PVTX01000001.1"/>
</dbReference>
<dbReference type="InterPro" id="IPR000150">
    <property type="entry name" value="Cof"/>
</dbReference>
<dbReference type="SUPFAM" id="SSF56784">
    <property type="entry name" value="HAD-like"/>
    <property type="match status" value="1"/>
</dbReference>
<keyword evidence="2" id="KW-1185">Reference proteome</keyword>
<dbReference type="Proteomes" id="UP000239895">
    <property type="component" value="Unassembled WGS sequence"/>
</dbReference>
<dbReference type="EMBL" id="PVTX01000001">
    <property type="protein sequence ID" value="PRZ09969.1"/>
    <property type="molecule type" value="Genomic_DNA"/>
</dbReference>
<dbReference type="Pfam" id="PF08282">
    <property type="entry name" value="Hydrolase_3"/>
    <property type="match status" value="1"/>
</dbReference>
<gene>
    <name evidence="1" type="ORF">BCL65_101107</name>
</gene>
<accession>A0ABX5EKX6</accession>
<dbReference type="Gene3D" id="3.40.50.1000">
    <property type="entry name" value="HAD superfamily/HAD-like"/>
    <property type="match status" value="1"/>
</dbReference>
<organism evidence="1 2">
    <name type="scientific">Isoptericola halotolerans</name>
    <dbReference type="NCBI Taxonomy" id="300560"/>
    <lineage>
        <taxon>Bacteria</taxon>
        <taxon>Bacillati</taxon>
        <taxon>Actinomycetota</taxon>
        <taxon>Actinomycetes</taxon>
        <taxon>Micrococcales</taxon>
        <taxon>Promicromonosporaceae</taxon>
        <taxon>Isoptericola</taxon>
    </lineage>
</organism>
<dbReference type="PANTHER" id="PTHR10000">
    <property type="entry name" value="PHOSPHOSERINE PHOSPHATASE"/>
    <property type="match status" value="1"/>
</dbReference>
<protein>
    <recommendedName>
        <fullName evidence="3">HAD family hydrolase</fullName>
    </recommendedName>
</protein>
<dbReference type="PANTHER" id="PTHR10000:SF53">
    <property type="entry name" value="5-AMINO-6-(5-PHOSPHO-D-RIBITYLAMINO)URACIL PHOSPHATASE YBJI-RELATED"/>
    <property type="match status" value="1"/>
</dbReference>
<sequence>MPLPPLPRPDQVRLVVTDMDGTLLDPDGAVPDGLWPLLRRMHDAGIAFVPASGRQHATIAASFPAGVTPGHDELVIIAENGTLVTRGGVEVSSETLDRDAVTAVVHAVRGLGTSRDGGAVLAGKRGAYVERADARFVDHVRTYYRELEVVEDLLAVDDETLKVAVYDDVDSATGTLPALEHLRADHQVVVSSPHWIDVMPTGVTKGRGLRRLQAELGVTPAQTMVFGDYLNDIEMLDAAEWSFAMAGAHPDVLAHARHTAPSNAEHGVVQVLEALFAA</sequence>
<dbReference type="NCBIfam" id="TIGR00099">
    <property type="entry name" value="Cof-subfamily"/>
    <property type="match status" value="1"/>
</dbReference>
<dbReference type="CDD" id="cd07518">
    <property type="entry name" value="HAD_YbiV-Like"/>
    <property type="match status" value="1"/>
</dbReference>
<dbReference type="SFLD" id="SFLDG01140">
    <property type="entry name" value="C2.B:_Phosphomannomutase_and_P"/>
    <property type="match status" value="1"/>
</dbReference>
<proteinExistence type="predicted"/>
<evidence type="ECO:0000313" key="2">
    <source>
        <dbReference type="Proteomes" id="UP000239895"/>
    </source>
</evidence>
<dbReference type="InterPro" id="IPR036412">
    <property type="entry name" value="HAD-like_sf"/>
</dbReference>
<evidence type="ECO:0000313" key="1">
    <source>
        <dbReference type="EMBL" id="PRZ09969.1"/>
    </source>
</evidence>